<accession>A0ABN1XTF2</accession>
<protein>
    <submittedName>
        <fullName evidence="2">Uncharacterized protein</fullName>
    </submittedName>
</protein>
<reference evidence="2 3" key="1">
    <citation type="journal article" date="2019" name="Int. J. Syst. Evol. Microbiol.">
        <title>The Global Catalogue of Microorganisms (GCM) 10K type strain sequencing project: providing services to taxonomists for standard genome sequencing and annotation.</title>
        <authorList>
            <consortium name="The Broad Institute Genomics Platform"/>
            <consortium name="The Broad Institute Genome Sequencing Center for Infectious Disease"/>
            <person name="Wu L."/>
            <person name="Ma J."/>
        </authorList>
    </citation>
    <scope>NUCLEOTIDE SEQUENCE [LARGE SCALE GENOMIC DNA]</scope>
    <source>
        <strain evidence="2 3">JCM 12393</strain>
    </source>
</reference>
<evidence type="ECO:0000313" key="3">
    <source>
        <dbReference type="Proteomes" id="UP001499863"/>
    </source>
</evidence>
<evidence type="ECO:0000313" key="2">
    <source>
        <dbReference type="EMBL" id="GAA1389740.1"/>
    </source>
</evidence>
<keyword evidence="1" id="KW-0812">Transmembrane</keyword>
<dbReference type="RefSeq" id="WP_344330918.1">
    <property type="nucleotide sequence ID" value="NZ_BAAAKJ010000087.1"/>
</dbReference>
<gene>
    <name evidence="2" type="ORF">GCM10009639_17770</name>
</gene>
<proteinExistence type="predicted"/>
<feature type="transmembrane region" description="Helical" evidence="1">
    <location>
        <begin position="43"/>
        <end position="62"/>
    </location>
</feature>
<keyword evidence="3" id="KW-1185">Reference proteome</keyword>
<dbReference type="Proteomes" id="UP001499863">
    <property type="component" value="Unassembled WGS sequence"/>
</dbReference>
<feature type="transmembrane region" description="Helical" evidence="1">
    <location>
        <begin position="17"/>
        <end position="37"/>
    </location>
</feature>
<evidence type="ECO:0000256" key="1">
    <source>
        <dbReference type="SAM" id="Phobius"/>
    </source>
</evidence>
<comment type="caution">
    <text evidence="2">The sequence shown here is derived from an EMBL/GenBank/DDBJ whole genome shotgun (WGS) entry which is preliminary data.</text>
</comment>
<feature type="transmembrane region" description="Helical" evidence="1">
    <location>
        <begin position="181"/>
        <end position="202"/>
    </location>
</feature>
<name>A0ABN1XTF2_9ACTN</name>
<dbReference type="EMBL" id="BAAAKJ010000087">
    <property type="protein sequence ID" value="GAA1389740.1"/>
    <property type="molecule type" value="Genomic_DNA"/>
</dbReference>
<keyword evidence="1" id="KW-0472">Membrane</keyword>
<keyword evidence="1" id="KW-1133">Transmembrane helix</keyword>
<organism evidence="2 3">
    <name type="scientific">Kitasatospora putterlickiae</name>
    <dbReference type="NCBI Taxonomy" id="221725"/>
    <lineage>
        <taxon>Bacteria</taxon>
        <taxon>Bacillati</taxon>
        <taxon>Actinomycetota</taxon>
        <taxon>Actinomycetes</taxon>
        <taxon>Kitasatosporales</taxon>
        <taxon>Streptomycetaceae</taxon>
        <taxon>Kitasatospora</taxon>
    </lineage>
</organism>
<sequence length="369" mass="38531">MAITAGAPPTRTTPGGLALGLLTGAVIGASLTAFIGGCAAARTPLIVLGLVLPTVFGLLRYLGTLPRRARERAVAPRTALAMIESLEAVGSEASDVPVRFDLTVAPDDAPAFRVEFRQTVNLVELPDYRPRGIVVVEYPPDRPWKMRIVTRPTPAWEERAARAFLDSAPGPSLKNEPSKGCVGGLLTLLGLLLGTGAVLLLFRADLFGPDAGGAARKPSVTSSSTFSSTSSSTTITTTVTSATGTVALGPGRSMLDEGELRRSVESLTQGADQRQALTVVVQDRLLTVVWSPAGVDAAGFDPRSLPFDRVAALVEEARTTLGIDSPRSWQLTADGVTGSPALRVTVTGERGTGILEADGQGRVLRRNGS</sequence>